<reference evidence="5" key="1">
    <citation type="submission" date="2024-02" db="EMBL/GenBank/DDBJ databases">
        <authorList>
            <consortium name="ELIXIR-Norway"/>
            <consortium name="Elixir Norway"/>
        </authorList>
    </citation>
    <scope>NUCLEOTIDE SEQUENCE</scope>
</reference>
<comment type="similarity">
    <text evidence="4">Belongs to the EXORDIUM family.</text>
</comment>
<keyword evidence="3" id="KW-0732">Signal</keyword>
<evidence type="ECO:0000256" key="3">
    <source>
        <dbReference type="ARBA" id="ARBA00022729"/>
    </source>
</evidence>
<keyword evidence="6" id="KW-1185">Reference proteome</keyword>
<sequence length="370" mass="39349">MGCCKSSCEGTGMTNVFAMGHVGACWILFMWSAAVQLVVLCGVQRTQAGVIPVHIYGSGSSNNGSKEEAGREGLSLYTPPPLVLDYHDGPLMTSSTGIPVYLLWYGVFSKSEKQTVADFVRSISPMNEQQLGLTPSVSMWWKTLTSYKDNRGMQVTSVVSIAGQHTDRSGSLGRNLNLLDVETLVENSVANAYFPADAAAVYVVVTAYNVNVQGFCLSSCGLHSFLQPSAKTKGKQLVYVWVGNPGTQCPGYCAWPFAVDPSIGPQDFKPLIAPNGVGADGMVINLATLLAGTATNPFNAGYYQGVATLPNEAATACLGSFGTGSYPGQPGQLLTNTLTKASFNAYGIHHRQFLLPALWDPTTQTCKTLT</sequence>
<dbReference type="Pfam" id="PF04674">
    <property type="entry name" value="Phi_1"/>
    <property type="match status" value="1"/>
</dbReference>
<protein>
    <submittedName>
        <fullName evidence="5">Uncharacterized protein</fullName>
    </submittedName>
</protein>
<dbReference type="PANTHER" id="PTHR31279:SF58">
    <property type="entry name" value="PROTEIN EXORDIUM-LIKE 2"/>
    <property type="match status" value="1"/>
</dbReference>
<dbReference type="EMBL" id="OZ020100">
    <property type="protein sequence ID" value="CAK9273041.1"/>
    <property type="molecule type" value="Genomic_DNA"/>
</dbReference>
<accession>A0ABP0X4W8</accession>
<keyword evidence="2" id="KW-0964">Secreted</keyword>
<dbReference type="Proteomes" id="UP001497444">
    <property type="component" value="Chromosome 5"/>
</dbReference>
<evidence type="ECO:0000256" key="1">
    <source>
        <dbReference type="ARBA" id="ARBA00004613"/>
    </source>
</evidence>
<name>A0ABP0X4W8_9BRYO</name>
<dbReference type="InterPro" id="IPR006766">
    <property type="entry name" value="EXORDIUM-like"/>
</dbReference>
<evidence type="ECO:0000256" key="2">
    <source>
        <dbReference type="ARBA" id="ARBA00022525"/>
    </source>
</evidence>
<proteinExistence type="inferred from homology"/>
<gene>
    <name evidence="5" type="ORF">CSSPJE1EN1_LOCUS18519</name>
</gene>
<evidence type="ECO:0000313" key="6">
    <source>
        <dbReference type="Proteomes" id="UP001497444"/>
    </source>
</evidence>
<dbReference type="PANTHER" id="PTHR31279">
    <property type="entry name" value="PROTEIN EXORDIUM-LIKE 5"/>
    <property type="match status" value="1"/>
</dbReference>
<evidence type="ECO:0000313" key="5">
    <source>
        <dbReference type="EMBL" id="CAK9273041.1"/>
    </source>
</evidence>
<organism evidence="5 6">
    <name type="scientific">Sphagnum jensenii</name>
    <dbReference type="NCBI Taxonomy" id="128206"/>
    <lineage>
        <taxon>Eukaryota</taxon>
        <taxon>Viridiplantae</taxon>
        <taxon>Streptophyta</taxon>
        <taxon>Embryophyta</taxon>
        <taxon>Bryophyta</taxon>
        <taxon>Sphagnophytina</taxon>
        <taxon>Sphagnopsida</taxon>
        <taxon>Sphagnales</taxon>
        <taxon>Sphagnaceae</taxon>
        <taxon>Sphagnum</taxon>
    </lineage>
</organism>
<evidence type="ECO:0000256" key="4">
    <source>
        <dbReference type="ARBA" id="ARBA00023591"/>
    </source>
</evidence>
<comment type="subcellular location">
    <subcellularLocation>
        <location evidence="1">Secreted</location>
    </subcellularLocation>
</comment>